<evidence type="ECO:0000259" key="1">
    <source>
        <dbReference type="Pfam" id="PF24864"/>
    </source>
</evidence>
<sequence>MPIAKARYKHLRSFTTPDQQASGVPERNKTIRIIMSFLRLPPEIRSIIYHDFLLNNAAAQHVASADSGRADQWARYPCEAVPDHVFLQDRSRRCGDQGWGEDLQRLRSSPWRNGHLACQPGVAGHSGQRLPSPVSLFLTCRQVYSEAATYVFNTTLMFHTWNEFKAFLGRTEGRAIPLG</sequence>
<evidence type="ECO:0000313" key="3">
    <source>
        <dbReference type="Proteomes" id="UP001446871"/>
    </source>
</evidence>
<name>A0ABR1VP61_9PEZI</name>
<accession>A0ABR1VP61</accession>
<reference evidence="2 3" key="1">
    <citation type="submission" date="2023-01" db="EMBL/GenBank/DDBJ databases">
        <title>Analysis of 21 Apiospora genomes using comparative genomics revels a genus with tremendous synthesis potential of carbohydrate active enzymes and secondary metabolites.</title>
        <authorList>
            <person name="Sorensen T."/>
        </authorList>
    </citation>
    <scope>NUCLEOTIDE SEQUENCE [LARGE SCALE GENOMIC DNA]</scope>
    <source>
        <strain evidence="2 3">CBS 83171</strain>
    </source>
</reference>
<gene>
    <name evidence="2" type="ORF">PG996_006355</name>
</gene>
<feature type="domain" description="DUF7730" evidence="1">
    <location>
        <begin position="37"/>
        <end position="155"/>
    </location>
</feature>
<dbReference type="InterPro" id="IPR056632">
    <property type="entry name" value="DUF7730"/>
</dbReference>
<comment type="caution">
    <text evidence="2">The sequence shown here is derived from an EMBL/GenBank/DDBJ whole genome shotgun (WGS) entry which is preliminary data.</text>
</comment>
<keyword evidence="3" id="KW-1185">Reference proteome</keyword>
<dbReference type="EMBL" id="JAQQWM010000003">
    <property type="protein sequence ID" value="KAK8073007.1"/>
    <property type="molecule type" value="Genomic_DNA"/>
</dbReference>
<dbReference type="PANTHER" id="PTHR38790">
    <property type="entry name" value="2EXR DOMAIN-CONTAINING PROTEIN-RELATED"/>
    <property type="match status" value="1"/>
</dbReference>
<dbReference type="Pfam" id="PF24864">
    <property type="entry name" value="DUF7730"/>
    <property type="match status" value="1"/>
</dbReference>
<dbReference type="Proteomes" id="UP001446871">
    <property type="component" value="Unassembled WGS sequence"/>
</dbReference>
<organism evidence="2 3">
    <name type="scientific">Apiospora saccharicola</name>
    <dbReference type="NCBI Taxonomy" id="335842"/>
    <lineage>
        <taxon>Eukaryota</taxon>
        <taxon>Fungi</taxon>
        <taxon>Dikarya</taxon>
        <taxon>Ascomycota</taxon>
        <taxon>Pezizomycotina</taxon>
        <taxon>Sordariomycetes</taxon>
        <taxon>Xylariomycetidae</taxon>
        <taxon>Amphisphaeriales</taxon>
        <taxon>Apiosporaceae</taxon>
        <taxon>Apiospora</taxon>
    </lineage>
</organism>
<evidence type="ECO:0000313" key="2">
    <source>
        <dbReference type="EMBL" id="KAK8073007.1"/>
    </source>
</evidence>
<proteinExistence type="predicted"/>
<protein>
    <recommendedName>
        <fullName evidence="1">DUF7730 domain-containing protein</fullName>
    </recommendedName>
</protein>